<feature type="domain" description="Peptidase M12A" evidence="3">
    <location>
        <begin position="104"/>
        <end position="290"/>
    </location>
</feature>
<dbReference type="Pfam" id="PF01400">
    <property type="entry name" value="Astacin"/>
    <property type="match status" value="1"/>
</dbReference>
<dbReference type="InterPro" id="IPR034035">
    <property type="entry name" value="Astacin-like_dom"/>
</dbReference>
<dbReference type="InterPro" id="IPR043708">
    <property type="entry name" value="DUF5648"/>
</dbReference>
<dbReference type="PROSITE" id="PS50231">
    <property type="entry name" value="RICIN_B_LECTIN"/>
    <property type="match status" value="1"/>
</dbReference>
<dbReference type="PANTHER" id="PTHR10127:SF814">
    <property type="entry name" value="MEPRIN A SUBUNIT BETA"/>
    <property type="match status" value="1"/>
</dbReference>
<gene>
    <name evidence="4" type="ORF">HPE56_14345</name>
</gene>
<feature type="active site" evidence="1">
    <location>
        <position position="192"/>
    </location>
</feature>
<dbReference type="InterPro" id="IPR000772">
    <property type="entry name" value="Ricin_B_lectin"/>
</dbReference>
<comment type="caution">
    <text evidence="1">Lacks conserved residue(s) required for the propagation of feature annotation.</text>
</comment>
<feature type="binding site" evidence="1">
    <location>
        <position position="195"/>
    </location>
    <ligand>
        <name>Zn(2+)</name>
        <dbReference type="ChEBI" id="CHEBI:29105"/>
        <note>catalytic</note>
    </ligand>
</feature>
<protein>
    <submittedName>
        <fullName evidence="4">RICIN domain-containing protein</fullName>
    </submittedName>
</protein>
<dbReference type="EMBL" id="JABTCF010000009">
    <property type="protein sequence ID" value="MBD0778977.1"/>
    <property type="molecule type" value="Genomic_DNA"/>
</dbReference>
<dbReference type="InterPro" id="IPR001506">
    <property type="entry name" value="Peptidase_M12A"/>
</dbReference>
<keyword evidence="1" id="KW-0479">Metal-binding</keyword>
<sequence>MTLKIKSKRNLICLTIGILSLVFSLPIQAQIVRDHRNKKKAEKSEIEMFHPKSTERIEKKVNAYLPFHQASKLVAMEFVDGMAVMEGDIVLGPSLLYSGENQFAVVIDGDTYRWRDGIIPFTIESGHPQSELILQAIQHIHEQTNLKLVSRTNENDYVTFITGDGCWSRIGRCGGKQSINIGACGFGSIVHEILHTAGLWHEQSREDRNEHVTILWENIKPDKKNNFERHISDGIDIGQYDCNSIMHYPPYAFSKSILPTITSTKCTSFGQRSGMSSGDKMAINELYKVKVPENLTNRPWYLVVRHSGKVVNIHGGRLNPKANVLQYELNHKDSQKFRLLNAGNGYYYIQNLGSNLVLDVEGGNASAPTNVWQYPKNGTDAQKWQLIDAGSGNYYIRSKLGDLNLDVEGGLKDNGTNIRVAATKGGPAQQFKLKEAAYSPPPKDSYTKPLEHYWNGTRKDNFSTASIAGKNNALNGNYRFVRVDGYVLNKPTSTEGTAVPLYLYYNNTRKDNFTTASTEGIRAAEAGGYRKAGIEGYVLSTVKTKYKHLYKPLWLYYHDVRKDNFVTATKQGMDVAEAGGYRKVRIEGYVRVDQTSNLATNLNNKAKN</sequence>
<feature type="binding site" evidence="1">
    <location>
        <position position="201"/>
    </location>
    <ligand>
        <name>Zn(2+)</name>
        <dbReference type="ChEBI" id="CHEBI:29105"/>
        <note>catalytic</note>
    </ligand>
</feature>
<dbReference type="Pfam" id="PF18885">
    <property type="entry name" value="DUF5648"/>
    <property type="match status" value="1"/>
</dbReference>
<dbReference type="Pfam" id="PF14200">
    <property type="entry name" value="RicinB_lectin_2"/>
    <property type="match status" value="1"/>
</dbReference>
<comment type="cofactor">
    <cofactor evidence="1">
        <name>Zn(2+)</name>
        <dbReference type="ChEBI" id="CHEBI:29105"/>
    </cofactor>
    <text evidence="1">Binds 1 zinc ion per subunit.</text>
</comment>
<keyword evidence="1" id="KW-0862">Zinc</keyword>
<dbReference type="PRINTS" id="PR00480">
    <property type="entry name" value="ASTACIN"/>
</dbReference>
<name>A0ABR7V2D0_9FLAO</name>
<keyword evidence="1" id="KW-0378">Hydrolase</keyword>
<reference evidence="4" key="1">
    <citation type="submission" date="2020-05" db="EMBL/GenBank/DDBJ databases">
        <title>The draft genome sequence of Maribacter sp. ANRC-HE7.</title>
        <authorList>
            <person name="Mu L."/>
        </authorList>
    </citation>
    <scope>NUCLEOTIDE SEQUENCE</scope>
    <source>
        <strain evidence="4">ANRC-HE7</strain>
    </source>
</reference>
<comment type="caution">
    <text evidence="4">The sequence shown here is derived from an EMBL/GenBank/DDBJ whole genome shotgun (WGS) entry which is preliminary data.</text>
</comment>
<dbReference type="Gene3D" id="3.40.390.10">
    <property type="entry name" value="Collagenase (Catalytic Domain)"/>
    <property type="match status" value="1"/>
</dbReference>
<dbReference type="SMART" id="SM00235">
    <property type="entry name" value="ZnMc"/>
    <property type="match status" value="1"/>
</dbReference>
<dbReference type="Gene3D" id="2.80.10.50">
    <property type="match status" value="2"/>
</dbReference>
<dbReference type="Proteomes" id="UP001166021">
    <property type="component" value="Unassembled WGS sequence"/>
</dbReference>
<keyword evidence="1" id="KW-0645">Protease</keyword>
<dbReference type="InterPro" id="IPR006026">
    <property type="entry name" value="Peptidase_Metallo"/>
</dbReference>
<feature type="chain" id="PRO_5045878369" evidence="2">
    <location>
        <begin position="30"/>
        <end position="608"/>
    </location>
</feature>
<dbReference type="CDD" id="cd00161">
    <property type="entry name" value="beta-trefoil_Ricin-like"/>
    <property type="match status" value="1"/>
</dbReference>
<keyword evidence="5" id="KW-1185">Reference proteome</keyword>
<evidence type="ECO:0000256" key="2">
    <source>
        <dbReference type="SAM" id="SignalP"/>
    </source>
</evidence>
<accession>A0ABR7V2D0</accession>
<dbReference type="SMART" id="SM00458">
    <property type="entry name" value="RICIN"/>
    <property type="match status" value="1"/>
</dbReference>
<dbReference type="CDD" id="cd04280">
    <property type="entry name" value="ZnMc_astacin_like"/>
    <property type="match status" value="1"/>
</dbReference>
<evidence type="ECO:0000313" key="4">
    <source>
        <dbReference type="EMBL" id="MBD0778977.1"/>
    </source>
</evidence>
<dbReference type="InterPro" id="IPR035992">
    <property type="entry name" value="Ricin_B-like_lectins"/>
</dbReference>
<evidence type="ECO:0000256" key="1">
    <source>
        <dbReference type="PROSITE-ProRule" id="PRU01211"/>
    </source>
</evidence>
<feature type="signal peptide" evidence="2">
    <location>
        <begin position="1"/>
        <end position="29"/>
    </location>
</feature>
<proteinExistence type="predicted"/>
<organism evidence="4 5">
    <name type="scientific">Maribacter aquimaris</name>
    <dbReference type="NCBI Taxonomy" id="2737171"/>
    <lineage>
        <taxon>Bacteria</taxon>
        <taxon>Pseudomonadati</taxon>
        <taxon>Bacteroidota</taxon>
        <taxon>Flavobacteriia</taxon>
        <taxon>Flavobacteriales</taxon>
        <taxon>Flavobacteriaceae</taxon>
        <taxon>Maribacter</taxon>
    </lineage>
</organism>
<keyword evidence="1" id="KW-0482">Metalloprotease</keyword>
<dbReference type="PROSITE" id="PS51864">
    <property type="entry name" value="ASTACIN"/>
    <property type="match status" value="1"/>
</dbReference>
<dbReference type="InterPro" id="IPR024079">
    <property type="entry name" value="MetalloPept_cat_dom_sf"/>
</dbReference>
<dbReference type="PANTHER" id="PTHR10127">
    <property type="entry name" value="DISCOIDIN, CUB, EGF, LAMININ , AND ZINC METALLOPROTEASE DOMAIN CONTAINING"/>
    <property type="match status" value="1"/>
</dbReference>
<dbReference type="RefSeq" id="WP_188244443.1">
    <property type="nucleotide sequence ID" value="NZ_JABTCF010000009.1"/>
</dbReference>
<evidence type="ECO:0000313" key="5">
    <source>
        <dbReference type="Proteomes" id="UP001166021"/>
    </source>
</evidence>
<dbReference type="SUPFAM" id="SSF55486">
    <property type="entry name" value="Metalloproteases ('zincins'), catalytic domain"/>
    <property type="match status" value="1"/>
</dbReference>
<dbReference type="SUPFAM" id="SSF50370">
    <property type="entry name" value="Ricin B-like lectins"/>
    <property type="match status" value="1"/>
</dbReference>
<feature type="binding site" evidence="1">
    <location>
        <position position="191"/>
    </location>
    <ligand>
        <name>Zn(2+)</name>
        <dbReference type="ChEBI" id="CHEBI:29105"/>
        <note>catalytic</note>
    </ligand>
</feature>
<evidence type="ECO:0000259" key="3">
    <source>
        <dbReference type="PROSITE" id="PS51864"/>
    </source>
</evidence>
<keyword evidence="2" id="KW-0732">Signal</keyword>